<reference evidence="2" key="2">
    <citation type="submission" date="2010-04" db="EMBL/GenBank/DDBJ databases">
        <authorList>
            <person name="Buell R."/>
            <person name="Hamilton J."/>
            <person name="Hostetler J."/>
        </authorList>
    </citation>
    <scope>NUCLEOTIDE SEQUENCE [LARGE SCALE GENOMIC DNA]</scope>
    <source>
        <strain evidence="2">DAOM:BR144</strain>
    </source>
</reference>
<dbReference type="EMBL" id="GL376599">
    <property type="status" value="NOT_ANNOTATED_CDS"/>
    <property type="molecule type" value="Genomic_DNA"/>
</dbReference>
<dbReference type="AlphaFoldDB" id="K3WVK6"/>
<name>K3WVK6_GLOUD</name>
<reference evidence="1" key="3">
    <citation type="submission" date="2015-02" db="UniProtKB">
        <authorList>
            <consortium name="EnsemblProtists"/>
        </authorList>
    </citation>
    <scope>IDENTIFICATION</scope>
    <source>
        <strain evidence="1">DAOM BR144</strain>
    </source>
</reference>
<dbReference type="InParanoid" id="K3WVK6"/>
<sequence length="156" mass="17165">ANAQATNAKLSGYASRDEAVKLHQLSIGRLLQTVSADRDDEAARELCESWRLERVELHANVAFQASRDALKRYGSKRARRDDLTSSAAVDGSAGKQVLYASHNVWLIGFLRFPNEASTGISGLHLCDANAHVLALLLNPRPEYVGQLVLIKKWALE</sequence>
<evidence type="ECO:0000313" key="2">
    <source>
        <dbReference type="Proteomes" id="UP000019132"/>
    </source>
</evidence>
<dbReference type="eggNOG" id="ENOG502RWQE">
    <property type="taxonomic scope" value="Eukaryota"/>
</dbReference>
<protein>
    <submittedName>
        <fullName evidence="1">Uncharacterized protein</fullName>
    </submittedName>
</protein>
<organism evidence="1 2">
    <name type="scientific">Globisporangium ultimum (strain ATCC 200006 / CBS 805.95 / DAOM BR144)</name>
    <name type="common">Pythium ultimum</name>
    <dbReference type="NCBI Taxonomy" id="431595"/>
    <lineage>
        <taxon>Eukaryota</taxon>
        <taxon>Sar</taxon>
        <taxon>Stramenopiles</taxon>
        <taxon>Oomycota</taxon>
        <taxon>Peronosporomycetes</taxon>
        <taxon>Pythiales</taxon>
        <taxon>Pythiaceae</taxon>
        <taxon>Globisporangium</taxon>
    </lineage>
</organism>
<accession>K3WVK6</accession>
<proteinExistence type="predicted"/>
<dbReference type="Proteomes" id="UP000019132">
    <property type="component" value="Unassembled WGS sequence"/>
</dbReference>
<dbReference type="EnsemblProtists" id="PYU1_T009004">
    <property type="protein sequence ID" value="PYU1_T009004"/>
    <property type="gene ID" value="PYU1_G008986"/>
</dbReference>
<evidence type="ECO:0000313" key="1">
    <source>
        <dbReference type="EnsemblProtists" id="PYU1_T009004"/>
    </source>
</evidence>
<reference evidence="2" key="1">
    <citation type="journal article" date="2010" name="Genome Biol.">
        <title>Genome sequence of the necrotrophic plant pathogen Pythium ultimum reveals original pathogenicity mechanisms and effector repertoire.</title>
        <authorList>
            <person name="Levesque C.A."/>
            <person name="Brouwer H."/>
            <person name="Cano L."/>
            <person name="Hamilton J.P."/>
            <person name="Holt C."/>
            <person name="Huitema E."/>
            <person name="Raffaele S."/>
            <person name="Robideau G.P."/>
            <person name="Thines M."/>
            <person name="Win J."/>
            <person name="Zerillo M.M."/>
            <person name="Beakes G.W."/>
            <person name="Boore J.L."/>
            <person name="Busam D."/>
            <person name="Dumas B."/>
            <person name="Ferriera S."/>
            <person name="Fuerstenberg S.I."/>
            <person name="Gachon C.M."/>
            <person name="Gaulin E."/>
            <person name="Govers F."/>
            <person name="Grenville-Briggs L."/>
            <person name="Horner N."/>
            <person name="Hostetler J."/>
            <person name="Jiang R.H."/>
            <person name="Johnson J."/>
            <person name="Krajaejun T."/>
            <person name="Lin H."/>
            <person name="Meijer H.J."/>
            <person name="Moore B."/>
            <person name="Morris P."/>
            <person name="Phuntmart V."/>
            <person name="Puiu D."/>
            <person name="Shetty J."/>
            <person name="Stajich J.E."/>
            <person name="Tripathy S."/>
            <person name="Wawra S."/>
            <person name="van West P."/>
            <person name="Whitty B.R."/>
            <person name="Coutinho P.M."/>
            <person name="Henrissat B."/>
            <person name="Martin F."/>
            <person name="Thomas P.D."/>
            <person name="Tyler B.M."/>
            <person name="De Vries R.P."/>
            <person name="Kamoun S."/>
            <person name="Yandell M."/>
            <person name="Tisserat N."/>
            <person name="Buell C.R."/>
        </authorList>
    </citation>
    <scope>NUCLEOTIDE SEQUENCE</scope>
    <source>
        <strain evidence="2">DAOM:BR144</strain>
    </source>
</reference>
<dbReference type="VEuPathDB" id="FungiDB:PYU1_G008986"/>
<dbReference type="HOGENOM" id="CLU_1691431_0_0_1"/>
<keyword evidence="2" id="KW-1185">Reference proteome</keyword>